<dbReference type="InterPro" id="IPR029044">
    <property type="entry name" value="Nucleotide-diphossugar_trans"/>
</dbReference>
<dbReference type="SUPFAM" id="SSF53448">
    <property type="entry name" value="Nucleotide-diphospho-sugar transferases"/>
    <property type="match status" value="1"/>
</dbReference>
<dbReference type="PANTHER" id="PTHR22916:SF3">
    <property type="entry name" value="UDP-GLCNAC:BETAGAL BETA-1,3-N-ACETYLGLUCOSAMINYLTRANSFERASE-LIKE PROTEIN 1"/>
    <property type="match status" value="1"/>
</dbReference>
<dbReference type="Pfam" id="PF00535">
    <property type="entry name" value="Glycos_transf_2"/>
    <property type="match status" value="1"/>
</dbReference>
<protein>
    <submittedName>
        <fullName evidence="2">Glycosyltransferase family 2 protein</fullName>
    </submittedName>
</protein>
<dbReference type="PANTHER" id="PTHR22916">
    <property type="entry name" value="GLYCOSYLTRANSFERASE"/>
    <property type="match status" value="1"/>
</dbReference>
<gene>
    <name evidence="2" type="ORF">HER39_19545</name>
</gene>
<evidence type="ECO:0000259" key="1">
    <source>
        <dbReference type="Pfam" id="PF00535"/>
    </source>
</evidence>
<dbReference type="CDD" id="cd00761">
    <property type="entry name" value="Glyco_tranf_GTA_type"/>
    <property type="match status" value="1"/>
</dbReference>
<name>A0ABX1JVB1_9MICC</name>
<keyword evidence="3" id="KW-1185">Reference proteome</keyword>
<comment type="caution">
    <text evidence="2">The sequence shown here is derived from an EMBL/GenBank/DDBJ whole genome shotgun (WGS) entry which is preliminary data.</text>
</comment>
<reference evidence="2 3" key="1">
    <citation type="submission" date="2020-04" db="EMBL/GenBank/DDBJ databases">
        <authorList>
            <person name="Liu S."/>
        </authorList>
    </citation>
    <scope>NUCLEOTIDE SEQUENCE [LARGE SCALE GENOMIC DNA]</scope>
    <source>
        <strain evidence="2 3">CGMCC 1.15091</strain>
    </source>
</reference>
<proteinExistence type="predicted"/>
<dbReference type="EMBL" id="JAAZSR010000695">
    <property type="protein sequence ID" value="NKX52725.1"/>
    <property type="molecule type" value="Genomic_DNA"/>
</dbReference>
<evidence type="ECO:0000313" key="2">
    <source>
        <dbReference type="EMBL" id="NKX52725.1"/>
    </source>
</evidence>
<accession>A0ABX1JVB1</accession>
<feature type="non-terminal residue" evidence="2">
    <location>
        <position position="218"/>
    </location>
</feature>
<dbReference type="InterPro" id="IPR001173">
    <property type="entry name" value="Glyco_trans_2-like"/>
</dbReference>
<organism evidence="2 3">
    <name type="scientific">Arthrobacter deserti</name>
    <dbReference type="NCBI Taxonomy" id="1742687"/>
    <lineage>
        <taxon>Bacteria</taxon>
        <taxon>Bacillati</taxon>
        <taxon>Actinomycetota</taxon>
        <taxon>Actinomycetes</taxon>
        <taxon>Micrococcales</taxon>
        <taxon>Micrococcaceae</taxon>
        <taxon>Arthrobacter</taxon>
    </lineage>
</organism>
<dbReference type="Proteomes" id="UP000523795">
    <property type="component" value="Unassembled WGS sequence"/>
</dbReference>
<feature type="domain" description="Glycosyltransferase 2-like" evidence="1">
    <location>
        <begin position="12"/>
        <end position="168"/>
    </location>
</feature>
<sequence length="218" mass="24122">MGQTNGSGTDVSVVLPVYNAGEYLRECLDPLLNQELGGYTFVIVAVDDGSTDGSGELLDSYAARHAVLTVVHQENSGGPGKPRNVGIERATGRYIFFCDADDYLGQESLRRLVAFADEHGSDLVIPKLVGAEGRWIRRSIYRETQVDADLFRASQSSGPTKLFRRSVIEANALRFPEGRVPAEDTIFLFRMFTVARRVSILADYDYYFVRLRADAASL</sequence>
<evidence type="ECO:0000313" key="3">
    <source>
        <dbReference type="Proteomes" id="UP000523795"/>
    </source>
</evidence>
<dbReference type="Gene3D" id="3.90.550.10">
    <property type="entry name" value="Spore Coat Polysaccharide Biosynthesis Protein SpsA, Chain A"/>
    <property type="match status" value="1"/>
</dbReference>